<dbReference type="Gene3D" id="2.40.10.10">
    <property type="entry name" value="Trypsin-like serine proteases"/>
    <property type="match status" value="1"/>
</dbReference>
<dbReference type="Proteomes" id="UP001221838">
    <property type="component" value="Unassembled WGS sequence"/>
</dbReference>
<dbReference type="Pfam" id="PF00089">
    <property type="entry name" value="Trypsin"/>
    <property type="match status" value="1"/>
</dbReference>
<dbReference type="EMBL" id="JAQNDM010000002">
    <property type="protein sequence ID" value="MDC0711044.1"/>
    <property type="molecule type" value="Genomic_DNA"/>
</dbReference>
<dbReference type="InterPro" id="IPR033116">
    <property type="entry name" value="TRYPSIN_SER"/>
</dbReference>
<protein>
    <submittedName>
        <fullName evidence="4">Serine protease</fullName>
    </submittedName>
</protein>
<dbReference type="SMART" id="SM00020">
    <property type="entry name" value="Tryp_SPc"/>
    <property type="match status" value="1"/>
</dbReference>
<dbReference type="InterPro" id="IPR001314">
    <property type="entry name" value="Peptidase_S1A"/>
</dbReference>
<name>A0ABT5DBJ8_9BACT</name>
<reference evidence="4 5" key="1">
    <citation type="submission" date="2022-11" db="EMBL/GenBank/DDBJ databases">
        <title>Minimal conservation of predation-associated metabolite biosynthetic gene clusters underscores biosynthetic potential of Myxococcota including descriptions for ten novel species: Archangium lansinium sp. nov., Myxococcus landrumus sp. nov., Nannocystis bai.</title>
        <authorList>
            <person name="Ahearne A."/>
            <person name="Stevens C."/>
            <person name="Dowd S."/>
        </authorList>
    </citation>
    <scope>NUCLEOTIDE SEQUENCE [LARGE SCALE GENOMIC DNA]</scope>
    <source>
        <strain evidence="4 5">NCWAL01</strain>
    </source>
</reference>
<dbReference type="PROSITE" id="PS50240">
    <property type="entry name" value="TRYPSIN_DOM"/>
    <property type="match status" value="1"/>
</dbReference>
<keyword evidence="1" id="KW-1015">Disulfide bond</keyword>
<dbReference type="InterPro" id="IPR001254">
    <property type="entry name" value="Trypsin_dom"/>
</dbReference>
<comment type="caution">
    <text evidence="4">The sequence shown here is derived from an EMBL/GenBank/DDBJ whole genome shotgun (WGS) entry which is preliminary data.</text>
</comment>
<dbReference type="RefSeq" id="WP_272141010.1">
    <property type="nucleotide sequence ID" value="NZ_JAQNDM010000002.1"/>
</dbReference>
<dbReference type="SUPFAM" id="SSF50494">
    <property type="entry name" value="Trypsin-like serine proteases"/>
    <property type="match status" value="1"/>
</dbReference>
<evidence type="ECO:0000259" key="3">
    <source>
        <dbReference type="PROSITE" id="PS50240"/>
    </source>
</evidence>
<organism evidence="4 5">
    <name type="scientific">Stigmatella ashevillensis</name>
    <dbReference type="NCBI Taxonomy" id="2995309"/>
    <lineage>
        <taxon>Bacteria</taxon>
        <taxon>Pseudomonadati</taxon>
        <taxon>Myxococcota</taxon>
        <taxon>Myxococcia</taxon>
        <taxon>Myxococcales</taxon>
        <taxon>Cystobacterineae</taxon>
        <taxon>Archangiaceae</taxon>
        <taxon>Stigmatella</taxon>
    </lineage>
</organism>
<dbReference type="PROSITE" id="PS51257">
    <property type="entry name" value="PROKAR_LIPOPROTEIN"/>
    <property type="match status" value="1"/>
</dbReference>
<evidence type="ECO:0000313" key="4">
    <source>
        <dbReference type="EMBL" id="MDC0711044.1"/>
    </source>
</evidence>
<dbReference type="GO" id="GO:0006508">
    <property type="term" value="P:proteolysis"/>
    <property type="evidence" value="ECO:0007669"/>
    <property type="project" value="UniProtKB-KW"/>
</dbReference>
<keyword evidence="2" id="KW-0720">Serine protease</keyword>
<dbReference type="InterPro" id="IPR018114">
    <property type="entry name" value="TRYPSIN_HIS"/>
</dbReference>
<dbReference type="InterPro" id="IPR043504">
    <property type="entry name" value="Peptidase_S1_PA_chymotrypsin"/>
</dbReference>
<proteinExistence type="predicted"/>
<gene>
    <name evidence="4" type="ORF">POL68_21410</name>
</gene>
<dbReference type="PRINTS" id="PR00722">
    <property type="entry name" value="CHYMOTRYPSIN"/>
</dbReference>
<evidence type="ECO:0000256" key="1">
    <source>
        <dbReference type="ARBA" id="ARBA00023157"/>
    </source>
</evidence>
<accession>A0ABT5DBJ8</accession>
<dbReference type="InterPro" id="IPR051487">
    <property type="entry name" value="Ser/Thr_Proteases_Immune/Dev"/>
</dbReference>
<dbReference type="PROSITE" id="PS00134">
    <property type="entry name" value="TRYPSIN_HIS"/>
    <property type="match status" value="1"/>
</dbReference>
<dbReference type="InterPro" id="IPR009003">
    <property type="entry name" value="Peptidase_S1_PA"/>
</dbReference>
<keyword evidence="5" id="KW-1185">Reference proteome</keyword>
<keyword evidence="2 4" id="KW-0645">Protease</keyword>
<sequence>MKQLLAALVLGSSVVLGCGTPTREEAPSLESTGQVEREIIGGVESFANDVPWQVRITLNGSPHCGGSLIHRKWVLTAAHCVNGFSTSSLRVIAGDHRISVTEATEQVRTVTRSIVHPSYRSISGAPVDDVALIELSSPVSINKGAQIIPLNTPSPDYGQPTDSPFPDNIVSGWGWTSAYGSASDVLRQTNLKIYPTSTCNAAPLVRDLSAAQEICAGWGTSGGCHGDSGGPLYREYPELRLIGIVSWGQGGTCNSYTVFTRVSQYVSWITGYTGSLAPRQVRMNWTGAGAEGTIQLTCASTGETVSGSTTADGIVISLDCPNSTVTASCNITPSHYRVIDGFDRTLNGVTTYLPYTSTSASNSVYVSAGDTVSYHCVATD</sequence>
<evidence type="ECO:0000313" key="5">
    <source>
        <dbReference type="Proteomes" id="UP001221838"/>
    </source>
</evidence>
<evidence type="ECO:0000256" key="2">
    <source>
        <dbReference type="RuleBase" id="RU363034"/>
    </source>
</evidence>
<dbReference type="CDD" id="cd00190">
    <property type="entry name" value="Tryp_SPc"/>
    <property type="match status" value="1"/>
</dbReference>
<dbReference type="GO" id="GO:0008233">
    <property type="term" value="F:peptidase activity"/>
    <property type="evidence" value="ECO:0007669"/>
    <property type="project" value="UniProtKB-KW"/>
</dbReference>
<keyword evidence="2" id="KW-0378">Hydrolase</keyword>
<feature type="domain" description="Peptidase S1" evidence="3">
    <location>
        <begin position="39"/>
        <end position="274"/>
    </location>
</feature>
<dbReference type="PANTHER" id="PTHR24256">
    <property type="entry name" value="TRYPTASE-RELATED"/>
    <property type="match status" value="1"/>
</dbReference>
<dbReference type="PROSITE" id="PS00135">
    <property type="entry name" value="TRYPSIN_SER"/>
    <property type="match status" value="1"/>
</dbReference>